<sequence length="144" mass="17394">MRGYSYHEDDEMSIEPKKRCCQICEFEKSVGKYYLSKEESEHYGWWRVCSICAQMVSRLGSDVTYYRYSQEYKKELEVMKLPINVLACEHEWDKHSLVSEVEHKTDLMFDWMRCKRCNVYGKRFTLAQCEMDDLMMEIDINCSR</sequence>
<evidence type="ECO:0000313" key="1">
    <source>
        <dbReference type="EMBL" id="PMP10001.1"/>
    </source>
</evidence>
<dbReference type="Proteomes" id="UP000235579">
    <property type="component" value="Unassembled WGS sequence"/>
</dbReference>
<organism evidence="1 2">
    <name type="scientific">Vibrio tasmaniensis</name>
    <dbReference type="NCBI Taxonomy" id="212663"/>
    <lineage>
        <taxon>Bacteria</taxon>
        <taxon>Pseudomonadati</taxon>
        <taxon>Pseudomonadota</taxon>
        <taxon>Gammaproteobacteria</taxon>
        <taxon>Vibrionales</taxon>
        <taxon>Vibrionaceae</taxon>
        <taxon>Vibrio</taxon>
    </lineage>
</organism>
<dbReference type="AlphaFoldDB" id="A0A2N7NCT0"/>
<reference evidence="2" key="1">
    <citation type="submission" date="2016-07" db="EMBL/GenBank/DDBJ databases">
        <title>Nontailed viruses are major unrecognized killers of bacteria in the ocean.</title>
        <authorList>
            <person name="Kauffman K."/>
            <person name="Hussain F."/>
            <person name="Yang J."/>
            <person name="Arevalo P."/>
            <person name="Brown J."/>
            <person name="Cutler M."/>
            <person name="Kelly L."/>
            <person name="Polz M.F."/>
        </authorList>
    </citation>
    <scope>NUCLEOTIDE SEQUENCE [LARGE SCALE GENOMIC DNA]</scope>
    <source>
        <strain evidence="2">10N.222.48.A2</strain>
    </source>
</reference>
<comment type="caution">
    <text evidence="1">The sequence shown here is derived from an EMBL/GenBank/DDBJ whole genome shotgun (WGS) entry which is preliminary data.</text>
</comment>
<name>A0A2N7NCT0_9VIBR</name>
<gene>
    <name evidence="1" type="ORF">BCS92_02430</name>
</gene>
<accession>A0A2N7NCT0</accession>
<dbReference type="EMBL" id="MDBP01000080">
    <property type="protein sequence ID" value="PMP10001.1"/>
    <property type="molecule type" value="Genomic_DNA"/>
</dbReference>
<proteinExistence type="predicted"/>
<protein>
    <submittedName>
        <fullName evidence="1">Uncharacterized protein</fullName>
    </submittedName>
</protein>
<evidence type="ECO:0000313" key="2">
    <source>
        <dbReference type="Proteomes" id="UP000235579"/>
    </source>
</evidence>